<dbReference type="GO" id="GO:0005524">
    <property type="term" value="F:ATP binding"/>
    <property type="evidence" value="ECO:0007669"/>
    <property type="project" value="UniProtKB-KW"/>
</dbReference>
<keyword evidence="4" id="KW-0288">FMN</keyword>
<accession>A0A1Y2H697</accession>
<keyword evidence="5" id="KW-0808">Transferase</keyword>
<dbReference type="InterPro" id="IPR014729">
    <property type="entry name" value="Rossmann-like_a/b/a_fold"/>
</dbReference>
<keyword evidence="9" id="KW-0067">ATP-binding</keyword>
<evidence type="ECO:0000256" key="12">
    <source>
        <dbReference type="ARBA" id="ARBA00049494"/>
    </source>
</evidence>
<keyword evidence="3" id="KW-0285">Flavoprotein</keyword>
<dbReference type="OrthoDB" id="270728at2759"/>
<evidence type="ECO:0000256" key="6">
    <source>
        <dbReference type="ARBA" id="ARBA00022695"/>
    </source>
</evidence>
<dbReference type="Proteomes" id="UP000193411">
    <property type="component" value="Unassembled WGS sequence"/>
</dbReference>
<dbReference type="CDD" id="cd23948">
    <property type="entry name" value="FAD_synthase"/>
    <property type="match status" value="1"/>
</dbReference>
<gene>
    <name evidence="14" type="ORF">BCR44DRAFT_110298</name>
</gene>
<evidence type="ECO:0000256" key="9">
    <source>
        <dbReference type="ARBA" id="ARBA00022840"/>
    </source>
</evidence>
<evidence type="ECO:0000313" key="15">
    <source>
        <dbReference type="Proteomes" id="UP000193411"/>
    </source>
</evidence>
<comment type="pathway">
    <text evidence="1">Cofactor biosynthesis; FAD biosynthesis; FAD from FMN: step 1/1.</text>
</comment>
<dbReference type="PANTHER" id="PTHR23293">
    <property type="entry name" value="FAD SYNTHETASE-RELATED FMN ADENYLYLTRANSFERASE"/>
    <property type="match status" value="1"/>
</dbReference>
<feature type="non-terminal residue" evidence="14">
    <location>
        <position position="227"/>
    </location>
</feature>
<evidence type="ECO:0000256" key="2">
    <source>
        <dbReference type="ARBA" id="ARBA00012393"/>
    </source>
</evidence>
<keyword evidence="8" id="KW-0274">FAD</keyword>
<keyword evidence="7" id="KW-0547">Nucleotide-binding</keyword>
<evidence type="ECO:0000256" key="10">
    <source>
        <dbReference type="ARBA" id="ARBA00031145"/>
    </source>
</evidence>
<sequence length="227" mass="25694">LPAASLARLRTIIPPAVHILEHALDKYGPDHFGLSFNGGKDCTVLLHLMAAVWFHKLQSTTPRIRTVHVQQQDGFVEEDAFVAKSAARYNLDLTPVQGPMQPGLSVFHKTYPSIHAVAVGTRRTDPWCQHLQPFSPCDVDKGWPDLMRVNPILDWQYSDVWLFLHALRVEYCVLYDLGYTSLGSKARTVRNPALKKTTQEIEQGGEDAQEYWPAWRLMDASSERCGR</sequence>
<dbReference type="EC" id="2.7.7.2" evidence="2"/>
<organism evidence="14 15">
    <name type="scientific">Catenaria anguillulae PL171</name>
    <dbReference type="NCBI Taxonomy" id="765915"/>
    <lineage>
        <taxon>Eukaryota</taxon>
        <taxon>Fungi</taxon>
        <taxon>Fungi incertae sedis</taxon>
        <taxon>Blastocladiomycota</taxon>
        <taxon>Blastocladiomycetes</taxon>
        <taxon>Blastocladiales</taxon>
        <taxon>Catenariaceae</taxon>
        <taxon>Catenaria</taxon>
    </lineage>
</organism>
<evidence type="ECO:0000256" key="8">
    <source>
        <dbReference type="ARBA" id="ARBA00022827"/>
    </source>
</evidence>
<dbReference type="GO" id="GO:0006747">
    <property type="term" value="P:FAD biosynthetic process"/>
    <property type="evidence" value="ECO:0007669"/>
    <property type="project" value="TreeGrafter"/>
</dbReference>
<dbReference type="InterPro" id="IPR002500">
    <property type="entry name" value="PAPS_reduct_dom"/>
</dbReference>
<dbReference type="AlphaFoldDB" id="A0A1Y2H697"/>
<evidence type="ECO:0000256" key="3">
    <source>
        <dbReference type="ARBA" id="ARBA00022630"/>
    </source>
</evidence>
<dbReference type="PANTHER" id="PTHR23293:SF9">
    <property type="entry name" value="FAD SYNTHASE"/>
    <property type="match status" value="1"/>
</dbReference>
<evidence type="ECO:0000313" key="14">
    <source>
        <dbReference type="EMBL" id="ORZ30080.1"/>
    </source>
</evidence>
<comment type="catalytic activity">
    <reaction evidence="12">
        <text>FMN + ATP + H(+) = FAD + diphosphate</text>
        <dbReference type="Rhea" id="RHEA:17237"/>
        <dbReference type="ChEBI" id="CHEBI:15378"/>
        <dbReference type="ChEBI" id="CHEBI:30616"/>
        <dbReference type="ChEBI" id="CHEBI:33019"/>
        <dbReference type="ChEBI" id="CHEBI:57692"/>
        <dbReference type="ChEBI" id="CHEBI:58210"/>
        <dbReference type="EC" id="2.7.7.2"/>
    </reaction>
</comment>
<name>A0A1Y2H697_9FUNG</name>
<proteinExistence type="predicted"/>
<dbReference type="Pfam" id="PF01507">
    <property type="entry name" value="PAPS_reduct"/>
    <property type="match status" value="1"/>
</dbReference>
<feature type="domain" description="Phosphoadenosine phosphosulphate reductase" evidence="13">
    <location>
        <begin position="34"/>
        <end position="186"/>
    </location>
</feature>
<dbReference type="Gene3D" id="3.40.50.620">
    <property type="entry name" value="HUPs"/>
    <property type="match status" value="1"/>
</dbReference>
<protein>
    <recommendedName>
        <fullName evidence="2">FAD synthase</fullName>
        <ecNumber evidence="2">2.7.7.2</ecNumber>
    </recommendedName>
    <alternativeName>
        <fullName evidence="10">FAD pyrophosphorylase</fullName>
    </alternativeName>
    <alternativeName>
        <fullName evidence="11">FMN adenylyltransferase</fullName>
    </alternativeName>
</protein>
<keyword evidence="15" id="KW-1185">Reference proteome</keyword>
<dbReference type="EMBL" id="MCFL01000105">
    <property type="protein sequence ID" value="ORZ30080.1"/>
    <property type="molecule type" value="Genomic_DNA"/>
</dbReference>
<evidence type="ECO:0000256" key="1">
    <source>
        <dbReference type="ARBA" id="ARBA00004726"/>
    </source>
</evidence>
<evidence type="ECO:0000256" key="5">
    <source>
        <dbReference type="ARBA" id="ARBA00022679"/>
    </source>
</evidence>
<dbReference type="GO" id="GO:0003919">
    <property type="term" value="F:FMN adenylyltransferase activity"/>
    <property type="evidence" value="ECO:0007669"/>
    <property type="project" value="UniProtKB-EC"/>
</dbReference>
<dbReference type="SUPFAM" id="SSF52402">
    <property type="entry name" value="Adenine nucleotide alpha hydrolases-like"/>
    <property type="match status" value="1"/>
</dbReference>
<evidence type="ECO:0000259" key="13">
    <source>
        <dbReference type="Pfam" id="PF01507"/>
    </source>
</evidence>
<feature type="non-terminal residue" evidence="14">
    <location>
        <position position="1"/>
    </location>
</feature>
<evidence type="ECO:0000256" key="11">
    <source>
        <dbReference type="ARBA" id="ARBA00031871"/>
    </source>
</evidence>
<evidence type="ECO:0000256" key="4">
    <source>
        <dbReference type="ARBA" id="ARBA00022643"/>
    </source>
</evidence>
<keyword evidence="6" id="KW-0548">Nucleotidyltransferase</keyword>
<evidence type="ECO:0000256" key="7">
    <source>
        <dbReference type="ARBA" id="ARBA00022741"/>
    </source>
</evidence>
<comment type="caution">
    <text evidence="14">The sequence shown here is derived from an EMBL/GenBank/DDBJ whole genome shotgun (WGS) entry which is preliminary data.</text>
</comment>
<reference evidence="14 15" key="1">
    <citation type="submission" date="2016-07" db="EMBL/GenBank/DDBJ databases">
        <title>Pervasive Adenine N6-methylation of Active Genes in Fungi.</title>
        <authorList>
            <consortium name="DOE Joint Genome Institute"/>
            <person name="Mondo S.J."/>
            <person name="Dannebaum R.O."/>
            <person name="Kuo R.C."/>
            <person name="Labutti K."/>
            <person name="Haridas S."/>
            <person name="Kuo A."/>
            <person name="Salamov A."/>
            <person name="Ahrendt S.R."/>
            <person name="Lipzen A."/>
            <person name="Sullivan W."/>
            <person name="Andreopoulos W.B."/>
            <person name="Clum A."/>
            <person name="Lindquist E."/>
            <person name="Daum C."/>
            <person name="Ramamoorthy G.K."/>
            <person name="Gryganskyi A."/>
            <person name="Culley D."/>
            <person name="Magnuson J.K."/>
            <person name="James T.Y."/>
            <person name="O'Malley M.A."/>
            <person name="Stajich J.E."/>
            <person name="Spatafora J.W."/>
            <person name="Visel A."/>
            <person name="Grigoriev I.V."/>
        </authorList>
    </citation>
    <scope>NUCLEOTIDE SEQUENCE [LARGE SCALE GENOMIC DNA]</scope>
    <source>
        <strain evidence="14 15">PL171</strain>
    </source>
</reference>
<dbReference type="STRING" id="765915.A0A1Y2H697"/>